<dbReference type="PANTHER" id="PTHR24321:SF8">
    <property type="entry name" value="ESTRADIOL 17-BETA-DEHYDROGENASE 8-RELATED"/>
    <property type="match status" value="1"/>
</dbReference>
<keyword evidence="2 3" id="KW-0560">Oxidoreductase</keyword>
<reference evidence="3 4" key="1">
    <citation type="submission" date="2024-09" db="EMBL/GenBank/DDBJ databases">
        <authorList>
            <person name="Sun Q."/>
            <person name="Mori K."/>
        </authorList>
    </citation>
    <scope>NUCLEOTIDE SEQUENCE [LARGE SCALE GENOMIC DNA]</scope>
    <source>
        <strain evidence="3 4">JCM 1334</strain>
    </source>
</reference>
<dbReference type="InterPro" id="IPR036291">
    <property type="entry name" value="NAD(P)-bd_dom_sf"/>
</dbReference>
<evidence type="ECO:0000313" key="4">
    <source>
        <dbReference type="Proteomes" id="UP001589702"/>
    </source>
</evidence>
<dbReference type="SUPFAM" id="SSF51735">
    <property type="entry name" value="NAD(P)-binding Rossmann-fold domains"/>
    <property type="match status" value="1"/>
</dbReference>
<dbReference type="Pfam" id="PF13561">
    <property type="entry name" value="adh_short_C2"/>
    <property type="match status" value="1"/>
</dbReference>
<sequence length="249" mass="25665">MSNVLEGKTAIITGAGSGMGLATARLFHQQGANIVLADFSGAQEKTAVELGNRTVPIQADISNTADAKAMVSLAVSEFGGLDILCNIAGANAPMVQHHEALESDFDKMINVNLRGAFLTMKFAIPAMLERGGGSIVNVASAAALMGTPLYGSYSAAKTGLLGLTRTIALEYAAQNIRANSICPGPIRTPMMEEALAENPAAADYLINLVPARRVGTAEEVANAVLFLASEQSSYITGVALPIDGGQTAA</sequence>
<evidence type="ECO:0000256" key="2">
    <source>
        <dbReference type="ARBA" id="ARBA00023002"/>
    </source>
</evidence>
<dbReference type="EC" id="1.1.1.-" evidence="3"/>
<dbReference type="InterPro" id="IPR002347">
    <property type="entry name" value="SDR_fam"/>
</dbReference>
<evidence type="ECO:0000313" key="3">
    <source>
        <dbReference type="EMBL" id="MFB9820021.1"/>
    </source>
</evidence>
<organism evidence="3 4">
    <name type="scientific">Arthrobacter ramosus</name>
    <dbReference type="NCBI Taxonomy" id="1672"/>
    <lineage>
        <taxon>Bacteria</taxon>
        <taxon>Bacillati</taxon>
        <taxon>Actinomycetota</taxon>
        <taxon>Actinomycetes</taxon>
        <taxon>Micrococcales</taxon>
        <taxon>Micrococcaceae</taxon>
        <taxon>Arthrobacter</taxon>
    </lineage>
</organism>
<evidence type="ECO:0000256" key="1">
    <source>
        <dbReference type="ARBA" id="ARBA00006484"/>
    </source>
</evidence>
<gene>
    <name evidence="3" type="ORF">ACFFP1_10970</name>
</gene>
<dbReference type="PRINTS" id="PR00081">
    <property type="entry name" value="GDHRDH"/>
</dbReference>
<name>A0ABV5XZ48_ARTRM</name>
<dbReference type="Proteomes" id="UP001589702">
    <property type="component" value="Unassembled WGS sequence"/>
</dbReference>
<comment type="similarity">
    <text evidence="1">Belongs to the short-chain dehydrogenases/reductases (SDR) family.</text>
</comment>
<dbReference type="PROSITE" id="PS00061">
    <property type="entry name" value="ADH_SHORT"/>
    <property type="match status" value="1"/>
</dbReference>
<proteinExistence type="inferred from homology"/>
<dbReference type="InterPro" id="IPR020904">
    <property type="entry name" value="Sc_DH/Rdtase_CS"/>
</dbReference>
<dbReference type="GO" id="GO:0016491">
    <property type="term" value="F:oxidoreductase activity"/>
    <property type="evidence" value="ECO:0007669"/>
    <property type="project" value="UniProtKB-KW"/>
</dbReference>
<keyword evidence="4" id="KW-1185">Reference proteome</keyword>
<dbReference type="EMBL" id="JBHMBC010000016">
    <property type="protein sequence ID" value="MFB9820021.1"/>
    <property type="molecule type" value="Genomic_DNA"/>
</dbReference>
<accession>A0ABV5XZ48</accession>
<protein>
    <submittedName>
        <fullName evidence="3">SDR family NAD(P)-dependent oxidoreductase</fullName>
        <ecNumber evidence="3">1.1.1.-</ecNumber>
    </submittedName>
</protein>
<dbReference type="PANTHER" id="PTHR24321">
    <property type="entry name" value="DEHYDROGENASES, SHORT CHAIN"/>
    <property type="match status" value="1"/>
</dbReference>
<dbReference type="CDD" id="cd05233">
    <property type="entry name" value="SDR_c"/>
    <property type="match status" value="1"/>
</dbReference>
<dbReference type="PRINTS" id="PR00080">
    <property type="entry name" value="SDRFAMILY"/>
</dbReference>
<dbReference type="RefSeq" id="WP_234752215.1">
    <property type="nucleotide sequence ID" value="NZ_BAAAWN010000001.1"/>
</dbReference>
<dbReference type="NCBIfam" id="NF005559">
    <property type="entry name" value="PRK07231.1"/>
    <property type="match status" value="1"/>
</dbReference>
<comment type="caution">
    <text evidence="3">The sequence shown here is derived from an EMBL/GenBank/DDBJ whole genome shotgun (WGS) entry which is preliminary data.</text>
</comment>
<dbReference type="Gene3D" id="3.40.50.720">
    <property type="entry name" value="NAD(P)-binding Rossmann-like Domain"/>
    <property type="match status" value="1"/>
</dbReference>